<evidence type="ECO:0000313" key="2">
    <source>
        <dbReference type="EMBL" id="SKB01822.1"/>
    </source>
</evidence>
<dbReference type="AlphaFoldDB" id="A0A1T4YJ63"/>
<evidence type="ECO:0008006" key="4">
    <source>
        <dbReference type="Google" id="ProtNLM"/>
    </source>
</evidence>
<dbReference type="EMBL" id="FUYE01000012">
    <property type="protein sequence ID" value="SKB01822.1"/>
    <property type="molecule type" value="Genomic_DNA"/>
</dbReference>
<evidence type="ECO:0000256" key="1">
    <source>
        <dbReference type="SAM" id="SignalP"/>
    </source>
</evidence>
<dbReference type="STRING" id="48467.SAMN02745166_03471"/>
<proteinExistence type="predicted"/>
<sequence length="113" mass="12651">MNARIKILIAAVSTLFLGPSVANAKRPSGTPMNGVVQSVDHSTRQIVFLQDDGSQHRFSYPRWATMTYRNTEVSPAAIKAGMRLRLNLRHPLFGDEFATRILCISEDRQPQNP</sequence>
<organism evidence="2 3">
    <name type="scientific">Prosthecobacter debontii</name>
    <dbReference type="NCBI Taxonomy" id="48467"/>
    <lineage>
        <taxon>Bacteria</taxon>
        <taxon>Pseudomonadati</taxon>
        <taxon>Verrucomicrobiota</taxon>
        <taxon>Verrucomicrobiia</taxon>
        <taxon>Verrucomicrobiales</taxon>
        <taxon>Verrucomicrobiaceae</taxon>
        <taxon>Prosthecobacter</taxon>
    </lineage>
</organism>
<reference evidence="3" key="1">
    <citation type="submission" date="2017-02" db="EMBL/GenBank/DDBJ databases">
        <authorList>
            <person name="Varghese N."/>
            <person name="Submissions S."/>
        </authorList>
    </citation>
    <scope>NUCLEOTIDE SEQUENCE [LARGE SCALE GENOMIC DNA]</scope>
    <source>
        <strain evidence="3">ATCC 700200</strain>
    </source>
</reference>
<protein>
    <recommendedName>
        <fullName evidence="4">DUF5666 domain-containing protein</fullName>
    </recommendedName>
</protein>
<keyword evidence="1" id="KW-0732">Signal</keyword>
<gene>
    <name evidence="2" type="ORF">SAMN02745166_03471</name>
</gene>
<accession>A0A1T4YJ63</accession>
<feature type="signal peptide" evidence="1">
    <location>
        <begin position="1"/>
        <end position="24"/>
    </location>
</feature>
<keyword evidence="3" id="KW-1185">Reference proteome</keyword>
<name>A0A1T4YJ63_9BACT</name>
<evidence type="ECO:0000313" key="3">
    <source>
        <dbReference type="Proteomes" id="UP000190774"/>
    </source>
</evidence>
<dbReference type="RefSeq" id="WP_139373320.1">
    <property type="nucleotide sequence ID" value="NZ_FUYE01000012.1"/>
</dbReference>
<dbReference type="Proteomes" id="UP000190774">
    <property type="component" value="Unassembled WGS sequence"/>
</dbReference>
<feature type="chain" id="PRO_5012820760" description="DUF5666 domain-containing protein" evidence="1">
    <location>
        <begin position="25"/>
        <end position="113"/>
    </location>
</feature>